<dbReference type="PANTHER" id="PTHR36441">
    <property type="entry name" value="HYPOTHETICAL CYTOSOLIC PROTEIN"/>
    <property type="match status" value="1"/>
</dbReference>
<dbReference type="InterPro" id="IPR007546">
    <property type="entry name" value="DUF503"/>
</dbReference>
<reference evidence="1" key="1">
    <citation type="submission" date="2019-08" db="EMBL/GenBank/DDBJ databases">
        <authorList>
            <person name="Kucharzyk K."/>
            <person name="Murdoch R.W."/>
            <person name="Higgins S."/>
            <person name="Loffler F."/>
        </authorList>
    </citation>
    <scope>NUCLEOTIDE SEQUENCE</scope>
</reference>
<organism evidence="1">
    <name type="scientific">bioreactor metagenome</name>
    <dbReference type="NCBI Taxonomy" id="1076179"/>
    <lineage>
        <taxon>unclassified sequences</taxon>
        <taxon>metagenomes</taxon>
        <taxon>ecological metagenomes</taxon>
    </lineage>
</organism>
<dbReference type="Gene3D" id="3.30.70.1120">
    <property type="entry name" value="TT1725-like"/>
    <property type="match status" value="1"/>
</dbReference>
<sequence length="93" mass="10268">MIVGAAEIKLYAPWVSSLKEKRMIVKSLIARTRNKFNVSIAEIAEQDTHQTIILGVACATGSVSQADSIIDHVITLIESSTEAEIIQIDREMR</sequence>
<gene>
    <name evidence="1" type="ORF">SDC9_195983</name>
</gene>
<dbReference type="Pfam" id="PF04456">
    <property type="entry name" value="DUF503"/>
    <property type="match status" value="1"/>
</dbReference>
<evidence type="ECO:0000313" key="1">
    <source>
        <dbReference type="EMBL" id="MPN48376.1"/>
    </source>
</evidence>
<dbReference type="SUPFAM" id="SSF103007">
    <property type="entry name" value="Hypothetical protein TT1725"/>
    <property type="match status" value="1"/>
</dbReference>
<dbReference type="EMBL" id="VSSQ01110645">
    <property type="protein sequence ID" value="MPN48376.1"/>
    <property type="molecule type" value="Genomic_DNA"/>
</dbReference>
<comment type="caution">
    <text evidence="1">The sequence shown here is derived from an EMBL/GenBank/DDBJ whole genome shotgun (WGS) entry which is preliminary data.</text>
</comment>
<protein>
    <recommendedName>
        <fullName evidence="2">DUF503 domain-containing protein</fullName>
    </recommendedName>
</protein>
<name>A0A645IBS4_9ZZZZ</name>
<dbReference type="PANTHER" id="PTHR36441:SF1">
    <property type="entry name" value="DUF503 DOMAIN-CONTAINING PROTEIN"/>
    <property type="match status" value="1"/>
</dbReference>
<accession>A0A645IBS4</accession>
<dbReference type="AlphaFoldDB" id="A0A645IBS4"/>
<evidence type="ECO:0008006" key="2">
    <source>
        <dbReference type="Google" id="ProtNLM"/>
    </source>
</evidence>
<proteinExistence type="predicted"/>
<dbReference type="InterPro" id="IPR036746">
    <property type="entry name" value="TT1725-like_sf"/>
</dbReference>